<protein>
    <submittedName>
        <fullName evidence="11">Cytochrome P450</fullName>
    </submittedName>
</protein>
<dbReference type="SUPFAM" id="SSF48264">
    <property type="entry name" value="Cytochrome P450"/>
    <property type="match status" value="1"/>
</dbReference>
<evidence type="ECO:0000256" key="6">
    <source>
        <dbReference type="ARBA" id="ARBA00023002"/>
    </source>
</evidence>
<dbReference type="PRINTS" id="PR00385">
    <property type="entry name" value="P450"/>
</dbReference>
<sequence>MSISGFQLLSLTVIASALLVYALVRRNGRQLPPGPRGLPIIGNIFQLPSKDGWITYKAWGDQLDSDIIHLNLAGTPMIVLNSRKATHELLERRSAIYSDRPRFRMLNDLMGFGWEFSFIPYGKAWKDRRKLFTQELQPPKSMLYRPRTLQAARTLLERLLEKPDDYMWHLRHMSGDIILSTAYGIKIQVEDDPYVQLSEAALKCEVVAAEWGYYLVDVFPALRHLPSWLPGMTFKRQAKEWKRLSVAMLEVPFEYAKKSVMNGTANPSIASSILDADGSSQGHEKELILRDVLATIYNAGADTTVSALGTFFLAMLQNPEIQAKGQASVDVATAGDRLPDFNDVGSMPYVDAILKEVLRWKPVTPMAIPHRLMEDDTYEGYYIPAGSVVVGNAWAIMYDKEAYGPNTHLFLPDRFMQGNELNPAIPHPDVAFGFGRRACPGQDIAWSSMWITIASILATLKIEKARDENGCIIEPSGEYTSGMQTYPKPFKCSITPRSQKSAALINDCTS</sequence>
<dbReference type="InterPro" id="IPR017972">
    <property type="entry name" value="Cyt_P450_CS"/>
</dbReference>
<keyword evidence="4 9" id="KW-0349">Heme</keyword>
<dbReference type="InterPro" id="IPR001128">
    <property type="entry name" value="Cyt_P450"/>
</dbReference>
<keyword evidence="12" id="KW-1185">Reference proteome</keyword>
<dbReference type="PANTHER" id="PTHR46300:SF7">
    <property type="entry name" value="P450, PUTATIVE (EUROFUNG)-RELATED"/>
    <property type="match status" value="1"/>
</dbReference>
<comment type="pathway">
    <text evidence="2">Secondary metabolite biosynthesis.</text>
</comment>
<organism evidence="11 12">
    <name type="scientific">Crucibulum laeve</name>
    <dbReference type="NCBI Taxonomy" id="68775"/>
    <lineage>
        <taxon>Eukaryota</taxon>
        <taxon>Fungi</taxon>
        <taxon>Dikarya</taxon>
        <taxon>Basidiomycota</taxon>
        <taxon>Agaricomycotina</taxon>
        <taxon>Agaricomycetes</taxon>
        <taxon>Agaricomycetidae</taxon>
        <taxon>Agaricales</taxon>
        <taxon>Agaricineae</taxon>
        <taxon>Nidulariaceae</taxon>
        <taxon>Crucibulum</taxon>
    </lineage>
</organism>
<feature type="binding site" description="axial binding residue" evidence="9">
    <location>
        <position position="439"/>
    </location>
    <ligand>
        <name>heme</name>
        <dbReference type="ChEBI" id="CHEBI:30413"/>
    </ligand>
    <ligandPart>
        <name>Fe</name>
        <dbReference type="ChEBI" id="CHEBI:18248"/>
    </ligandPart>
</feature>
<evidence type="ECO:0000256" key="2">
    <source>
        <dbReference type="ARBA" id="ARBA00005179"/>
    </source>
</evidence>
<evidence type="ECO:0000256" key="1">
    <source>
        <dbReference type="ARBA" id="ARBA00001971"/>
    </source>
</evidence>
<comment type="cofactor">
    <cofactor evidence="1 9">
        <name>heme</name>
        <dbReference type="ChEBI" id="CHEBI:30413"/>
    </cofactor>
</comment>
<dbReference type="PRINTS" id="PR00463">
    <property type="entry name" value="EP450I"/>
</dbReference>
<keyword evidence="6 10" id="KW-0560">Oxidoreductase</keyword>
<dbReference type="GO" id="GO:0004497">
    <property type="term" value="F:monooxygenase activity"/>
    <property type="evidence" value="ECO:0007669"/>
    <property type="project" value="UniProtKB-KW"/>
</dbReference>
<keyword evidence="7 9" id="KW-0408">Iron</keyword>
<gene>
    <name evidence="11" type="ORF">BDQ12DRAFT_748493</name>
</gene>
<dbReference type="InterPro" id="IPR002401">
    <property type="entry name" value="Cyt_P450_E_grp-I"/>
</dbReference>
<dbReference type="PANTHER" id="PTHR46300">
    <property type="entry name" value="P450, PUTATIVE (EUROFUNG)-RELATED-RELATED"/>
    <property type="match status" value="1"/>
</dbReference>
<name>A0A5C3LZL3_9AGAR</name>
<evidence type="ECO:0000256" key="9">
    <source>
        <dbReference type="PIRSR" id="PIRSR602401-1"/>
    </source>
</evidence>
<dbReference type="GO" id="GO:0016705">
    <property type="term" value="F:oxidoreductase activity, acting on paired donors, with incorporation or reduction of molecular oxygen"/>
    <property type="evidence" value="ECO:0007669"/>
    <property type="project" value="InterPro"/>
</dbReference>
<dbReference type="AlphaFoldDB" id="A0A5C3LZL3"/>
<dbReference type="GO" id="GO:0020037">
    <property type="term" value="F:heme binding"/>
    <property type="evidence" value="ECO:0007669"/>
    <property type="project" value="InterPro"/>
</dbReference>
<dbReference type="STRING" id="68775.A0A5C3LZL3"/>
<keyword evidence="8 10" id="KW-0503">Monooxygenase</keyword>
<dbReference type="OrthoDB" id="2789670at2759"/>
<evidence type="ECO:0000256" key="8">
    <source>
        <dbReference type="ARBA" id="ARBA00023033"/>
    </source>
</evidence>
<proteinExistence type="inferred from homology"/>
<evidence type="ECO:0000256" key="4">
    <source>
        <dbReference type="ARBA" id="ARBA00022617"/>
    </source>
</evidence>
<dbReference type="CDD" id="cd11065">
    <property type="entry name" value="CYP64-like"/>
    <property type="match status" value="1"/>
</dbReference>
<evidence type="ECO:0000256" key="10">
    <source>
        <dbReference type="RuleBase" id="RU000461"/>
    </source>
</evidence>
<evidence type="ECO:0000256" key="7">
    <source>
        <dbReference type="ARBA" id="ARBA00023004"/>
    </source>
</evidence>
<dbReference type="Proteomes" id="UP000308652">
    <property type="component" value="Unassembled WGS sequence"/>
</dbReference>
<evidence type="ECO:0000256" key="5">
    <source>
        <dbReference type="ARBA" id="ARBA00022723"/>
    </source>
</evidence>
<evidence type="ECO:0000256" key="3">
    <source>
        <dbReference type="ARBA" id="ARBA00010617"/>
    </source>
</evidence>
<dbReference type="InterPro" id="IPR050364">
    <property type="entry name" value="Cytochrome_P450_fung"/>
</dbReference>
<dbReference type="InterPro" id="IPR036396">
    <property type="entry name" value="Cyt_P450_sf"/>
</dbReference>
<evidence type="ECO:0000313" key="12">
    <source>
        <dbReference type="Proteomes" id="UP000308652"/>
    </source>
</evidence>
<comment type="similarity">
    <text evidence="3 10">Belongs to the cytochrome P450 family.</text>
</comment>
<keyword evidence="5 9" id="KW-0479">Metal-binding</keyword>
<dbReference type="GO" id="GO:0005506">
    <property type="term" value="F:iron ion binding"/>
    <property type="evidence" value="ECO:0007669"/>
    <property type="project" value="InterPro"/>
</dbReference>
<reference evidence="11 12" key="1">
    <citation type="journal article" date="2019" name="Nat. Ecol. Evol.">
        <title>Megaphylogeny resolves global patterns of mushroom evolution.</title>
        <authorList>
            <person name="Varga T."/>
            <person name="Krizsan K."/>
            <person name="Foldi C."/>
            <person name="Dima B."/>
            <person name="Sanchez-Garcia M."/>
            <person name="Sanchez-Ramirez S."/>
            <person name="Szollosi G.J."/>
            <person name="Szarkandi J.G."/>
            <person name="Papp V."/>
            <person name="Albert L."/>
            <person name="Andreopoulos W."/>
            <person name="Angelini C."/>
            <person name="Antonin V."/>
            <person name="Barry K.W."/>
            <person name="Bougher N.L."/>
            <person name="Buchanan P."/>
            <person name="Buyck B."/>
            <person name="Bense V."/>
            <person name="Catcheside P."/>
            <person name="Chovatia M."/>
            <person name="Cooper J."/>
            <person name="Damon W."/>
            <person name="Desjardin D."/>
            <person name="Finy P."/>
            <person name="Geml J."/>
            <person name="Haridas S."/>
            <person name="Hughes K."/>
            <person name="Justo A."/>
            <person name="Karasinski D."/>
            <person name="Kautmanova I."/>
            <person name="Kiss B."/>
            <person name="Kocsube S."/>
            <person name="Kotiranta H."/>
            <person name="LaButti K.M."/>
            <person name="Lechner B.E."/>
            <person name="Liimatainen K."/>
            <person name="Lipzen A."/>
            <person name="Lukacs Z."/>
            <person name="Mihaltcheva S."/>
            <person name="Morgado L.N."/>
            <person name="Niskanen T."/>
            <person name="Noordeloos M.E."/>
            <person name="Ohm R.A."/>
            <person name="Ortiz-Santana B."/>
            <person name="Ovrebo C."/>
            <person name="Racz N."/>
            <person name="Riley R."/>
            <person name="Savchenko A."/>
            <person name="Shiryaev A."/>
            <person name="Soop K."/>
            <person name="Spirin V."/>
            <person name="Szebenyi C."/>
            <person name="Tomsovsky M."/>
            <person name="Tulloss R.E."/>
            <person name="Uehling J."/>
            <person name="Grigoriev I.V."/>
            <person name="Vagvolgyi C."/>
            <person name="Papp T."/>
            <person name="Martin F.M."/>
            <person name="Miettinen O."/>
            <person name="Hibbett D.S."/>
            <person name="Nagy L.G."/>
        </authorList>
    </citation>
    <scope>NUCLEOTIDE SEQUENCE [LARGE SCALE GENOMIC DNA]</scope>
    <source>
        <strain evidence="11 12">CBS 166.37</strain>
    </source>
</reference>
<dbReference type="EMBL" id="ML213604">
    <property type="protein sequence ID" value="TFK38145.1"/>
    <property type="molecule type" value="Genomic_DNA"/>
</dbReference>
<accession>A0A5C3LZL3</accession>
<dbReference type="Pfam" id="PF00067">
    <property type="entry name" value="p450"/>
    <property type="match status" value="1"/>
</dbReference>
<dbReference type="Gene3D" id="1.10.630.10">
    <property type="entry name" value="Cytochrome P450"/>
    <property type="match status" value="1"/>
</dbReference>
<evidence type="ECO:0000313" key="11">
    <source>
        <dbReference type="EMBL" id="TFK38145.1"/>
    </source>
</evidence>
<dbReference type="PROSITE" id="PS00086">
    <property type="entry name" value="CYTOCHROME_P450"/>
    <property type="match status" value="1"/>
</dbReference>